<gene>
    <name evidence="1" type="ORF">LTS18_001843</name>
</gene>
<keyword evidence="2" id="KW-1185">Reference proteome</keyword>
<evidence type="ECO:0000313" key="2">
    <source>
        <dbReference type="Proteomes" id="UP001186974"/>
    </source>
</evidence>
<dbReference type="EMBL" id="JAWDJW010012244">
    <property type="protein sequence ID" value="KAK3044228.1"/>
    <property type="molecule type" value="Genomic_DNA"/>
</dbReference>
<protein>
    <submittedName>
        <fullName evidence="1">Uncharacterized protein</fullName>
    </submittedName>
</protein>
<accession>A0ACC3CT64</accession>
<dbReference type="Proteomes" id="UP001186974">
    <property type="component" value="Unassembled WGS sequence"/>
</dbReference>
<reference evidence="1" key="1">
    <citation type="submission" date="2024-09" db="EMBL/GenBank/DDBJ databases">
        <title>Black Yeasts Isolated from many extreme environments.</title>
        <authorList>
            <person name="Coleine C."/>
            <person name="Stajich J.E."/>
            <person name="Selbmann L."/>
        </authorList>
    </citation>
    <scope>NUCLEOTIDE SEQUENCE</scope>
    <source>
        <strain evidence="1">CCFEE 5737</strain>
    </source>
</reference>
<organism evidence="1 2">
    <name type="scientific">Coniosporium uncinatum</name>
    <dbReference type="NCBI Taxonomy" id="93489"/>
    <lineage>
        <taxon>Eukaryota</taxon>
        <taxon>Fungi</taxon>
        <taxon>Dikarya</taxon>
        <taxon>Ascomycota</taxon>
        <taxon>Pezizomycotina</taxon>
        <taxon>Dothideomycetes</taxon>
        <taxon>Dothideomycetes incertae sedis</taxon>
        <taxon>Coniosporium</taxon>
    </lineage>
</organism>
<name>A0ACC3CT64_9PEZI</name>
<comment type="caution">
    <text evidence="1">The sequence shown here is derived from an EMBL/GenBank/DDBJ whole genome shotgun (WGS) entry which is preliminary data.</text>
</comment>
<evidence type="ECO:0000313" key="1">
    <source>
        <dbReference type="EMBL" id="KAK3044228.1"/>
    </source>
</evidence>
<feature type="non-terminal residue" evidence="1">
    <location>
        <position position="290"/>
    </location>
</feature>
<proteinExistence type="predicted"/>
<sequence length="290" mass="32444">MVSGSAPLDPSLHQFLRVVFANNLVQGYGLTETFAVGLCQLEGDLTAGNCGALAPTTEACLRDVPDMEYLTTDSPHPRGELLIRTTTQFREYWKNPEETAKAVDSEGWFHTGDVASIDELGRFRIIDRVKNFLKLAQGEYISPERIENVFLANCPWLATAYVHGDSMQSSLVGLFGIMPDAFAIFAGKVLKKDIGATDYASLMVAAKDPKVLGAATKQLEKVAKQNKFNRWEFVRKMRLYLEPFTVENELLTPTLKLKRFHVAKRYQAEIDELYAEVVAEDEAKAMRAKL</sequence>